<comment type="caution">
    <text evidence="1">The sequence shown here is derived from an EMBL/GenBank/DDBJ whole genome shotgun (WGS) entry which is preliminary data.</text>
</comment>
<dbReference type="RefSeq" id="WP_182958486.1">
    <property type="nucleotide sequence ID" value="NZ_AP022110.1"/>
</dbReference>
<dbReference type="Proteomes" id="UP000886934">
    <property type="component" value="Unassembled WGS sequence"/>
</dbReference>
<name>A0A6S5IDJ3_AERCA</name>
<gene>
    <name evidence="1" type="ORF">KAM351_37990</name>
</gene>
<evidence type="ECO:0000313" key="2">
    <source>
        <dbReference type="Proteomes" id="UP000886934"/>
    </source>
</evidence>
<dbReference type="EMBL" id="BPNN01000078">
    <property type="protein sequence ID" value="GJA65188.1"/>
    <property type="molecule type" value="Genomic_DNA"/>
</dbReference>
<evidence type="ECO:0000313" key="1">
    <source>
        <dbReference type="EMBL" id="GJA65188.1"/>
    </source>
</evidence>
<reference evidence="1" key="1">
    <citation type="submission" date="2021-07" db="EMBL/GenBank/DDBJ databases">
        <title>Draft genome sequence of carbapenem-resistant Aeromonas spp. in Japan.</title>
        <authorList>
            <person name="Maehana S."/>
            <person name="Suzuki M."/>
            <person name="Kitasato H."/>
        </authorList>
    </citation>
    <scope>NUCLEOTIDE SEQUENCE</scope>
    <source>
        <strain evidence="1">KAM351</strain>
    </source>
</reference>
<proteinExistence type="predicted"/>
<protein>
    <submittedName>
        <fullName evidence="1">Uncharacterized protein</fullName>
    </submittedName>
</protein>
<accession>A0A6S5IDJ3</accession>
<organism evidence="1 2">
    <name type="scientific">Aeromonas caviae</name>
    <name type="common">Aeromonas punctata</name>
    <dbReference type="NCBI Taxonomy" id="648"/>
    <lineage>
        <taxon>Bacteria</taxon>
        <taxon>Pseudomonadati</taxon>
        <taxon>Pseudomonadota</taxon>
        <taxon>Gammaproteobacteria</taxon>
        <taxon>Aeromonadales</taxon>
        <taxon>Aeromonadaceae</taxon>
        <taxon>Aeromonas</taxon>
    </lineage>
</organism>
<dbReference type="AlphaFoldDB" id="A0A6S5IDJ3"/>
<sequence>MLSTLSSRRPRREQLATRATFFCSGFATAAWASIIPFVKLNAQISDATLGYVGVLSSPSLVRFVADAFGLPAALHGVVLLMVLALLLSRGVGLAPRAPPLSTTCQELP</sequence>